<reference evidence="1" key="1">
    <citation type="submission" date="2021-06" db="EMBL/GenBank/DDBJ databases">
        <authorList>
            <person name="Kallberg Y."/>
            <person name="Tangrot J."/>
            <person name="Rosling A."/>
        </authorList>
    </citation>
    <scope>NUCLEOTIDE SEQUENCE</scope>
    <source>
        <strain evidence="1">FL966</strain>
    </source>
</reference>
<proteinExistence type="predicted"/>
<name>A0A9N9A4B6_9GLOM</name>
<organism evidence="1 2">
    <name type="scientific">Cetraspora pellucida</name>
    <dbReference type="NCBI Taxonomy" id="1433469"/>
    <lineage>
        <taxon>Eukaryota</taxon>
        <taxon>Fungi</taxon>
        <taxon>Fungi incertae sedis</taxon>
        <taxon>Mucoromycota</taxon>
        <taxon>Glomeromycotina</taxon>
        <taxon>Glomeromycetes</taxon>
        <taxon>Diversisporales</taxon>
        <taxon>Gigasporaceae</taxon>
        <taxon>Cetraspora</taxon>
    </lineage>
</organism>
<dbReference type="OrthoDB" id="2433375at2759"/>
<comment type="caution">
    <text evidence="1">The sequence shown here is derived from an EMBL/GenBank/DDBJ whole genome shotgun (WGS) entry which is preliminary data.</text>
</comment>
<accession>A0A9N9A4B6</accession>
<dbReference type="Proteomes" id="UP000789759">
    <property type="component" value="Unassembled WGS sequence"/>
</dbReference>
<evidence type="ECO:0000313" key="2">
    <source>
        <dbReference type="Proteomes" id="UP000789759"/>
    </source>
</evidence>
<gene>
    <name evidence="1" type="ORF">CPELLU_LOCUS3204</name>
</gene>
<sequence length="236" mass="27615">MPVWEGIVPSIKNSAYTFNKYQDNPIEYADASYIFQLFASAYKAITNILKEELHKKDQIKSALVAYATYIKYTYKGSGDTKKLKPYLDIIKLDRIPMSTSICSCIFNKIEKMNPDISINVWKWKEETATPKSVIASKNYNRQHIIYLMALTDITKFEEENFQTEKSLAYHQEHCFGLEEAIQKVKLPTKNINDFEKFKNYRPIINTSCIIITKNINTGDIWEPFLYRRENAIQEFV</sequence>
<evidence type="ECO:0000313" key="1">
    <source>
        <dbReference type="EMBL" id="CAG8517147.1"/>
    </source>
</evidence>
<protein>
    <submittedName>
        <fullName evidence="1">22089_t:CDS:1</fullName>
    </submittedName>
</protein>
<keyword evidence="2" id="KW-1185">Reference proteome</keyword>
<dbReference type="AlphaFoldDB" id="A0A9N9A4B6"/>
<dbReference type="EMBL" id="CAJVQA010001517">
    <property type="protein sequence ID" value="CAG8517147.1"/>
    <property type="molecule type" value="Genomic_DNA"/>
</dbReference>